<dbReference type="SUPFAM" id="SSF160246">
    <property type="entry name" value="EspE N-terminal domain-like"/>
    <property type="match status" value="1"/>
</dbReference>
<dbReference type="InterPro" id="IPR007831">
    <property type="entry name" value="T2SS_GspE_N"/>
</dbReference>
<dbReference type="PANTHER" id="PTHR30258">
    <property type="entry name" value="TYPE II SECRETION SYSTEM PROTEIN GSPE-RELATED"/>
    <property type="match status" value="1"/>
</dbReference>
<evidence type="ECO:0000313" key="7">
    <source>
        <dbReference type="Proteomes" id="UP000252585"/>
    </source>
</evidence>
<dbReference type="Gene3D" id="3.30.450.90">
    <property type="match status" value="1"/>
</dbReference>
<dbReference type="Gene3D" id="3.30.300.160">
    <property type="entry name" value="Type II secretion system, protein E, N-terminal domain"/>
    <property type="match status" value="1"/>
</dbReference>
<feature type="domain" description="Bacterial type II secretion system protein E" evidence="4">
    <location>
        <begin position="157"/>
        <end position="537"/>
    </location>
</feature>
<dbReference type="EMBL" id="QPJJ01000009">
    <property type="protein sequence ID" value="RCW66393.1"/>
    <property type="molecule type" value="Genomic_DNA"/>
</dbReference>
<dbReference type="RefSeq" id="WP_114353377.1">
    <property type="nucleotide sequence ID" value="NZ_QPJJ01000009.1"/>
</dbReference>
<sequence>MAQNRRKKLGDLLKESGLITEDQILLALEKKKRDQKLGDALLELGVITENQLIEVLEFQLKIPSVSLYNYPMDTKLLSFVSKEFARRNLAIPIKQESNTLTVAMNDPMDYYAIDDLEISTGFQITPVIATKEDILQAINRYYDLNDAKDEEFLYEGDDAPAIRIMDQLLQTGVHLKASDLHIDPNEKSLLVRYRIDGVLRTERTLTKSIQSALTARLKILASLNITESRLPQDGRIRTLIDQIPVDLRISTLPTVFGEKIVIRILNLQNALMKLTDLDFSAYHYEKYQKLIDKPSGLILMTGPTGSGKTSTLYASINQLNQEGVNIITIEDPVEYQLEGINQVQVNSGIGLTFAAGLRSILRQDPNIVMVGEVRDTETAEIAIRASLTGHLVFSTLHTNSAVAAIPRLIDMDIEPYLVVSSLTAVVGQRLVKRICRDCKTEREATEFEKNIFQRRGIDVTTITEGKGCNSCKHTGYKGRMAIHELLVIDDDIRELIIKNNAASKIREYVKEKGMHFLIDDGLMKVTKGYTSVEEVLRVALDE</sequence>
<dbReference type="FunFam" id="3.30.300.160:FF:000002">
    <property type="entry name" value="Type II secretion system protein E"/>
    <property type="match status" value="1"/>
</dbReference>
<name>A0A368XEJ8_9BACI</name>
<dbReference type="AlphaFoldDB" id="A0A368XEJ8"/>
<comment type="similarity">
    <text evidence="1">Belongs to the GSP E family.</text>
</comment>
<dbReference type="CDD" id="cd01129">
    <property type="entry name" value="PulE-GspE-like"/>
    <property type="match status" value="1"/>
</dbReference>
<proteinExistence type="inferred from homology"/>
<dbReference type="Gene3D" id="3.40.50.300">
    <property type="entry name" value="P-loop containing nucleotide triphosphate hydrolases"/>
    <property type="match status" value="1"/>
</dbReference>
<evidence type="ECO:0000313" key="6">
    <source>
        <dbReference type="EMBL" id="RCW66393.1"/>
    </source>
</evidence>
<feature type="domain" description="Type II secretion system protein GspE N-terminal" evidence="5">
    <location>
        <begin position="61"/>
        <end position="144"/>
    </location>
</feature>
<dbReference type="FunFam" id="3.40.50.300:FF:000398">
    <property type="entry name" value="Type IV pilus assembly ATPase PilB"/>
    <property type="match status" value="1"/>
</dbReference>
<keyword evidence="2" id="KW-0547">Nucleotide-binding</keyword>
<evidence type="ECO:0000259" key="5">
    <source>
        <dbReference type="Pfam" id="PF05157"/>
    </source>
</evidence>
<dbReference type="GO" id="GO:0005524">
    <property type="term" value="F:ATP binding"/>
    <property type="evidence" value="ECO:0007669"/>
    <property type="project" value="UniProtKB-KW"/>
</dbReference>
<keyword evidence="3" id="KW-0067">ATP-binding</keyword>
<evidence type="ECO:0000256" key="3">
    <source>
        <dbReference type="ARBA" id="ARBA00022840"/>
    </source>
</evidence>
<dbReference type="GO" id="GO:0005886">
    <property type="term" value="C:plasma membrane"/>
    <property type="evidence" value="ECO:0007669"/>
    <property type="project" value="TreeGrafter"/>
</dbReference>
<dbReference type="InterPro" id="IPR027417">
    <property type="entry name" value="P-loop_NTPase"/>
</dbReference>
<dbReference type="Proteomes" id="UP000252585">
    <property type="component" value="Unassembled WGS sequence"/>
</dbReference>
<dbReference type="GO" id="GO:0016887">
    <property type="term" value="F:ATP hydrolysis activity"/>
    <property type="evidence" value="ECO:0007669"/>
    <property type="project" value="TreeGrafter"/>
</dbReference>
<dbReference type="OrthoDB" id="9808272at2"/>
<evidence type="ECO:0000256" key="1">
    <source>
        <dbReference type="ARBA" id="ARBA00006611"/>
    </source>
</evidence>
<organism evidence="6 7">
    <name type="scientific">Saliterribacillus persicus</name>
    <dbReference type="NCBI Taxonomy" id="930114"/>
    <lineage>
        <taxon>Bacteria</taxon>
        <taxon>Bacillati</taxon>
        <taxon>Bacillota</taxon>
        <taxon>Bacilli</taxon>
        <taxon>Bacillales</taxon>
        <taxon>Bacillaceae</taxon>
        <taxon>Saliterribacillus</taxon>
    </lineage>
</organism>
<dbReference type="SUPFAM" id="SSF52540">
    <property type="entry name" value="P-loop containing nucleoside triphosphate hydrolases"/>
    <property type="match status" value="1"/>
</dbReference>
<dbReference type="Pfam" id="PF05157">
    <property type="entry name" value="MshEN"/>
    <property type="match status" value="1"/>
</dbReference>
<keyword evidence="7" id="KW-1185">Reference proteome</keyword>
<evidence type="ECO:0000259" key="4">
    <source>
        <dbReference type="Pfam" id="PF00437"/>
    </source>
</evidence>
<dbReference type="PANTHER" id="PTHR30258:SF1">
    <property type="entry name" value="PROTEIN TRANSPORT PROTEIN HOFB HOMOLOG"/>
    <property type="match status" value="1"/>
</dbReference>
<reference evidence="6 7" key="1">
    <citation type="submission" date="2018-07" db="EMBL/GenBank/DDBJ databases">
        <title>Genomic Encyclopedia of Type Strains, Phase IV (KMG-IV): sequencing the most valuable type-strain genomes for metagenomic binning, comparative biology and taxonomic classification.</title>
        <authorList>
            <person name="Goeker M."/>
        </authorList>
    </citation>
    <scope>NUCLEOTIDE SEQUENCE [LARGE SCALE GENOMIC DNA]</scope>
    <source>
        <strain evidence="6 7">DSM 27696</strain>
    </source>
</reference>
<accession>A0A368XEJ8</accession>
<dbReference type="InterPro" id="IPR037257">
    <property type="entry name" value="T2SS_E_N_sf"/>
</dbReference>
<comment type="caution">
    <text evidence="6">The sequence shown here is derived from an EMBL/GenBank/DDBJ whole genome shotgun (WGS) entry which is preliminary data.</text>
</comment>
<evidence type="ECO:0000256" key="2">
    <source>
        <dbReference type="ARBA" id="ARBA00022741"/>
    </source>
</evidence>
<dbReference type="InterPro" id="IPR001482">
    <property type="entry name" value="T2SS/T4SS_dom"/>
</dbReference>
<gene>
    <name evidence="6" type="ORF">DFR57_109114</name>
</gene>
<protein>
    <submittedName>
        <fullName evidence="6">Type IV pilus assembly protein PilB</fullName>
    </submittedName>
</protein>
<dbReference type="Pfam" id="PF00437">
    <property type="entry name" value="T2SSE"/>
    <property type="match status" value="1"/>
</dbReference>